<name>A0ABR1SBV6_9PEZI</name>
<feature type="chain" id="PRO_5045084682" evidence="1">
    <location>
        <begin position="23"/>
        <end position="106"/>
    </location>
</feature>
<dbReference type="EMBL" id="JAQQWI010000007">
    <property type="protein sequence ID" value="KAK8029268.1"/>
    <property type="molecule type" value="Genomic_DNA"/>
</dbReference>
<keyword evidence="1" id="KW-0732">Signal</keyword>
<reference evidence="2 3" key="1">
    <citation type="submission" date="2023-01" db="EMBL/GenBank/DDBJ databases">
        <title>Analysis of 21 Apiospora genomes using comparative genomics revels a genus with tremendous synthesis potential of carbohydrate active enzymes and secondary metabolites.</title>
        <authorList>
            <person name="Sorensen T."/>
        </authorList>
    </citation>
    <scope>NUCLEOTIDE SEQUENCE [LARGE SCALE GENOMIC DNA]</scope>
    <source>
        <strain evidence="2 3">CBS 20057</strain>
    </source>
</reference>
<dbReference type="Proteomes" id="UP001396898">
    <property type="component" value="Unassembled WGS sequence"/>
</dbReference>
<evidence type="ECO:0000313" key="3">
    <source>
        <dbReference type="Proteomes" id="UP001396898"/>
    </source>
</evidence>
<sequence>MLINNIIPIVATAAAVFAPATAAWDMKLKWHSKTTCSGGGGPSRTYSRNNCIALASTDHGVQVQDHTNGCKMRGYPGGNCDGGSKTAFSSHQCHSLKGIWSVRIEC</sequence>
<keyword evidence="3" id="KW-1185">Reference proteome</keyword>
<comment type="caution">
    <text evidence="2">The sequence shown here is derived from an EMBL/GenBank/DDBJ whole genome shotgun (WGS) entry which is preliminary data.</text>
</comment>
<evidence type="ECO:0000313" key="2">
    <source>
        <dbReference type="EMBL" id="KAK8029268.1"/>
    </source>
</evidence>
<proteinExistence type="predicted"/>
<protein>
    <submittedName>
        <fullName evidence="2">Uncharacterized protein</fullName>
    </submittedName>
</protein>
<feature type="signal peptide" evidence="1">
    <location>
        <begin position="1"/>
        <end position="22"/>
    </location>
</feature>
<gene>
    <name evidence="2" type="ORF">PG991_006324</name>
</gene>
<evidence type="ECO:0000256" key="1">
    <source>
        <dbReference type="SAM" id="SignalP"/>
    </source>
</evidence>
<organism evidence="2 3">
    <name type="scientific">Apiospora marii</name>
    <dbReference type="NCBI Taxonomy" id="335849"/>
    <lineage>
        <taxon>Eukaryota</taxon>
        <taxon>Fungi</taxon>
        <taxon>Dikarya</taxon>
        <taxon>Ascomycota</taxon>
        <taxon>Pezizomycotina</taxon>
        <taxon>Sordariomycetes</taxon>
        <taxon>Xylariomycetidae</taxon>
        <taxon>Amphisphaeriales</taxon>
        <taxon>Apiosporaceae</taxon>
        <taxon>Apiospora</taxon>
    </lineage>
</organism>
<accession>A0ABR1SBV6</accession>